<dbReference type="Proteomes" id="UP000077177">
    <property type="component" value="Chromosome"/>
</dbReference>
<reference evidence="1 2" key="2">
    <citation type="journal article" date="2016" name="Int. J. Syst. Evol. Microbiol.">
        <title>Flavisolibacter tropicus sp. nov., isolated from tropical soil.</title>
        <authorList>
            <person name="Lee J.J."/>
            <person name="Kang M.S."/>
            <person name="Kim G.S."/>
            <person name="Lee C.S."/>
            <person name="Lim S."/>
            <person name="Lee J."/>
            <person name="Roh S.H."/>
            <person name="Kang H."/>
            <person name="Ha J.M."/>
            <person name="Bae S."/>
            <person name="Jung H.Y."/>
            <person name="Kim M.K."/>
        </authorList>
    </citation>
    <scope>NUCLEOTIDE SEQUENCE [LARGE SCALE GENOMIC DNA]</scope>
    <source>
        <strain evidence="1 2">LCS9</strain>
    </source>
</reference>
<sequence>MHKSMVECYFGNDNEASQNWGVCAMNFGQNIQVNKPICLYKMSINVKDLKEWSERVFSEIKADAQNFPNDWGRLGQILKEYDGIDFTALLRLDSLVAYEFAVDFAYEILLDVEKKHRSPPLVSPVYLLYTFDRIELSEQRLFIYGNAIKNNQIIIPQ</sequence>
<dbReference type="EMBL" id="CP011390">
    <property type="protein sequence ID" value="ANE49850.1"/>
    <property type="molecule type" value="Genomic_DNA"/>
</dbReference>
<name>A0A172TS45_9BACT</name>
<organism evidence="1 2">
    <name type="scientific">Flavisolibacter tropicus</name>
    <dbReference type="NCBI Taxonomy" id="1492898"/>
    <lineage>
        <taxon>Bacteria</taxon>
        <taxon>Pseudomonadati</taxon>
        <taxon>Bacteroidota</taxon>
        <taxon>Chitinophagia</taxon>
        <taxon>Chitinophagales</taxon>
        <taxon>Chitinophagaceae</taxon>
        <taxon>Flavisolibacter</taxon>
    </lineage>
</organism>
<dbReference type="AlphaFoldDB" id="A0A172TS45"/>
<reference evidence="2" key="1">
    <citation type="submission" date="2015-01" db="EMBL/GenBank/DDBJ databases">
        <title>Flavisolibacter sp./LCS9/ whole genome sequencing.</title>
        <authorList>
            <person name="Kim M.K."/>
            <person name="Srinivasan S."/>
            <person name="Lee J.-J."/>
        </authorList>
    </citation>
    <scope>NUCLEOTIDE SEQUENCE [LARGE SCALE GENOMIC DNA]</scope>
    <source>
        <strain evidence="2">LCS9</strain>
    </source>
</reference>
<accession>A0A172TS45</accession>
<keyword evidence="2" id="KW-1185">Reference proteome</keyword>
<proteinExistence type="predicted"/>
<dbReference type="RefSeq" id="WP_066401991.1">
    <property type="nucleotide sequence ID" value="NZ_CP011390.1"/>
</dbReference>
<evidence type="ECO:0000313" key="2">
    <source>
        <dbReference type="Proteomes" id="UP000077177"/>
    </source>
</evidence>
<dbReference type="STRING" id="1492898.SY85_04430"/>
<dbReference type="KEGG" id="fla:SY85_04430"/>
<protein>
    <submittedName>
        <fullName evidence="1">Uncharacterized protein</fullName>
    </submittedName>
</protein>
<gene>
    <name evidence="1" type="ORF">SY85_04430</name>
</gene>
<evidence type="ECO:0000313" key="1">
    <source>
        <dbReference type="EMBL" id="ANE49850.1"/>
    </source>
</evidence>